<keyword evidence="3" id="KW-0645">Protease</keyword>
<feature type="transmembrane region" description="Helical" evidence="11">
    <location>
        <begin position="227"/>
        <end position="244"/>
    </location>
</feature>
<evidence type="ECO:0000259" key="13">
    <source>
        <dbReference type="Pfam" id="PF02517"/>
    </source>
</evidence>
<evidence type="ECO:0000256" key="5">
    <source>
        <dbReference type="ARBA" id="ARBA00022801"/>
    </source>
</evidence>
<feature type="transmembrane region" description="Helical" evidence="11">
    <location>
        <begin position="46"/>
        <end position="71"/>
    </location>
</feature>
<comment type="catalytic activity">
    <reaction evidence="9">
        <text>Hydrolyzes the peptide bond -P2-(S-farnesyl or geranylgeranyl)C-P1'-P2'-P3'-COOH where P1' and P2' are amino acids with aliphatic sidechains and P3' is any C-terminal residue.</text>
        <dbReference type="EC" id="3.4.26.1"/>
    </reaction>
</comment>
<comment type="similarity">
    <text evidence="2">Belongs to the peptidase U48 family.</text>
</comment>
<evidence type="ECO:0000313" key="15">
    <source>
        <dbReference type="Proteomes" id="UP000301737"/>
    </source>
</evidence>
<comment type="caution">
    <text evidence="14">The sequence shown here is derived from an EMBL/GenBank/DDBJ whole genome shotgun (WGS) entry which is preliminary data.</text>
</comment>
<dbReference type="Proteomes" id="UP000301737">
    <property type="component" value="Unassembled WGS sequence"/>
</dbReference>
<comment type="subcellular location">
    <subcellularLocation>
        <location evidence="1">Endoplasmic reticulum membrane</location>
        <topology evidence="1">Multi-pass membrane protein</topology>
    </subcellularLocation>
</comment>
<evidence type="ECO:0000256" key="8">
    <source>
        <dbReference type="ARBA" id="ARBA00023136"/>
    </source>
</evidence>
<evidence type="ECO:0000256" key="3">
    <source>
        <dbReference type="ARBA" id="ARBA00022670"/>
    </source>
</evidence>
<keyword evidence="12" id="KW-0732">Signal</keyword>
<proteinExistence type="inferred from homology"/>
<dbReference type="EMBL" id="BIMX01000005">
    <property type="protein sequence ID" value="GCE98511.1"/>
    <property type="molecule type" value="Genomic_DNA"/>
</dbReference>
<evidence type="ECO:0000256" key="10">
    <source>
        <dbReference type="ARBA" id="ARBA00049729"/>
    </source>
</evidence>
<feature type="transmembrane region" description="Helical" evidence="11">
    <location>
        <begin position="275"/>
        <end position="296"/>
    </location>
</feature>
<evidence type="ECO:0000313" key="14">
    <source>
        <dbReference type="EMBL" id="GCE98511.1"/>
    </source>
</evidence>
<reference evidence="14 15" key="1">
    <citation type="submission" date="2019-01" db="EMBL/GenBank/DDBJ databases">
        <title>Draft Genome Sequencing of Zygosaccharomyces mellis Ca-7.</title>
        <authorList>
            <person name="Shiwa Y."/>
            <person name="Kanesaki Y."/>
            <person name="Ishige T."/>
            <person name="Mura K."/>
            <person name="Hori T."/>
            <person name="Tamura T."/>
        </authorList>
    </citation>
    <scope>NUCLEOTIDE SEQUENCE [LARGE SCALE GENOMIC DNA]</scope>
    <source>
        <strain evidence="14 15">Ca-7</strain>
    </source>
</reference>
<protein>
    <recommendedName>
        <fullName evidence="10">intramembrane prenyl-peptidase Rce1</fullName>
        <ecNumber evidence="10">3.4.26.1</ecNumber>
    </recommendedName>
</protein>
<evidence type="ECO:0000256" key="1">
    <source>
        <dbReference type="ARBA" id="ARBA00004477"/>
    </source>
</evidence>
<evidence type="ECO:0000256" key="2">
    <source>
        <dbReference type="ARBA" id="ARBA00006897"/>
    </source>
</evidence>
<sequence>MVSLAFLVSLYISISYVVGVYATDVNINDYRSGRDDPRIIAQRVNRITLILIANLIIIPVTLYQFGIANSFKEAFLSLGIWPHHSCYVIEALKALALIGLLYVGPIMDTLLYYTFVPHTRFLQELKEELLNIWGFRNYVFAPVTEEIFYTSMILNCYRFLAHEPVTKKKLVWLTPFFFGLAHVHHAYETYQTSRTSLATVILTTLLQVMYTTLFGCLTNCVFLKTGGNLWACILMHAFCNYMGFPEPSQLNMYYTDVRKPQTELTAKLLTYWSRIYFVLLILGIWLFATNFNALLLSPHSLM</sequence>
<dbReference type="AlphaFoldDB" id="A0A4C2E3M2"/>
<evidence type="ECO:0000256" key="6">
    <source>
        <dbReference type="ARBA" id="ARBA00022824"/>
    </source>
</evidence>
<organism evidence="14 15">
    <name type="scientific">Zygosaccharomyces mellis</name>
    <dbReference type="NCBI Taxonomy" id="42258"/>
    <lineage>
        <taxon>Eukaryota</taxon>
        <taxon>Fungi</taxon>
        <taxon>Dikarya</taxon>
        <taxon>Ascomycota</taxon>
        <taxon>Saccharomycotina</taxon>
        <taxon>Saccharomycetes</taxon>
        <taxon>Saccharomycetales</taxon>
        <taxon>Saccharomycetaceae</taxon>
        <taxon>Zygosaccharomyces</taxon>
    </lineage>
</organism>
<dbReference type="PANTHER" id="PTHR13046:SF0">
    <property type="entry name" value="CAAX PRENYL PROTEASE 2"/>
    <property type="match status" value="1"/>
</dbReference>
<dbReference type="EC" id="3.4.26.1" evidence="10"/>
<evidence type="ECO:0000256" key="12">
    <source>
        <dbReference type="SAM" id="SignalP"/>
    </source>
</evidence>
<feature type="transmembrane region" description="Helical" evidence="11">
    <location>
        <begin position="92"/>
        <end position="115"/>
    </location>
</feature>
<dbReference type="GO" id="GO:0004222">
    <property type="term" value="F:metalloendopeptidase activity"/>
    <property type="evidence" value="ECO:0007669"/>
    <property type="project" value="InterPro"/>
</dbReference>
<keyword evidence="15" id="KW-1185">Reference proteome</keyword>
<gene>
    <name evidence="14" type="ORF">ZYGM_003910</name>
</gene>
<evidence type="ECO:0000256" key="7">
    <source>
        <dbReference type="ARBA" id="ARBA00022989"/>
    </source>
</evidence>
<name>A0A4C2E3M2_9SACH</name>
<evidence type="ECO:0000256" key="9">
    <source>
        <dbReference type="ARBA" id="ARBA00047280"/>
    </source>
</evidence>
<keyword evidence="6" id="KW-0256">Endoplasmic reticulum</keyword>
<evidence type="ECO:0000256" key="11">
    <source>
        <dbReference type="SAM" id="Phobius"/>
    </source>
</evidence>
<feature type="signal peptide" evidence="12">
    <location>
        <begin position="1"/>
        <end position="22"/>
    </location>
</feature>
<dbReference type="OrthoDB" id="271604at2759"/>
<keyword evidence="8 11" id="KW-0472">Membrane</keyword>
<dbReference type="InterPro" id="IPR039731">
    <property type="entry name" value="Rce1"/>
</dbReference>
<feature type="transmembrane region" description="Helical" evidence="11">
    <location>
        <begin position="199"/>
        <end position="220"/>
    </location>
</feature>
<dbReference type="InterPro" id="IPR003675">
    <property type="entry name" value="Rce1/LyrA-like_dom"/>
</dbReference>
<keyword evidence="7 11" id="KW-1133">Transmembrane helix</keyword>
<evidence type="ECO:0000256" key="4">
    <source>
        <dbReference type="ARBA" id="ARBA00022692"/>
    </source>
</evidence>
<dbReference type="PANTHER" id="PTHR13046">
    <property type="entry name" value="PROTEASE U48 CAAX PRENYL PROTEASE RCE1"/>
    <property type="match status" value="1"/>
</dbReference>
<accession>A0A4C2E3M2</accession>
<feature type="transmembrane region" description="Helical" evidence="11">
    <location>
        <begin position="169"/>
        <end position="187"/>
    </location>
</feature>
<keyword evidence="5" id="KW-0378">Hydrolase</keyword>
<dbReference type="GO" id="GO:0071586">
    <property type="term" value="P:CAAX-box protein processing"/>
    <property type="evidence" value="ECO:0007669"/>
    <property type="project" value="InterPro"/>
</dbReference>
<feature type="chain" id="PRO_5020291505" description="intramembrane prenyl-peptidase Rce1" evidence="12">
    <location>
        <begin position="23"/>
        <end position="302"/>
    </location>
</feature>
<feature type="domain" description="CAAX prenyl protease 2/Lysostaphin resistance protein A-like" evidence="13">
    <location>
        <begin position="132"/>
        <end position="242"/>
    </location>
</feature>
<dbReference type="GO" id="GO:0005789">
    <property type="term" value="C:endoplasmic reticulum membrane"/>
    <property type="evidence" value="ECO:0007669"/>
    <property type="project" value="UniProtKB-SubCell"/>
</dbReference>
<keyword evidence="4 11" id="KW-0812">Transmembrane</keyword>
<dbReference type="Pfam" id="PF02517">
    <property type="entry name" value="Rce1-like"/>
    <property type="match status" value="1"/>
</dbReference>